<comment type="caution">
    <text evidence="1">The sequence shown here is derived from an EMBL/GenBank/DDBJ whole genome shotgun (WGS) entry which is preliminary data.</text>
</comment>
<dbReference type="Proteomes" id="UP000886595">
    <property type="component" value="Unassembled WGS sequence"/>
</dbReference>
<protein>
    <submittedName>
        <fullName evidence="1">Uncharacterized protein</fullName>
    </submittedName>
</protein>
<dbReference type="AlphaFoldDB" id="A0A8X7WHL8"/>
<evidence type="ECO:0000313" key="1">
    <source>
        <dbReference type="EMBL" id="KAG2329781.1"/>
    </source>
</evidence>
<sequence length="63" mass="7166">AFRTFKQEMRVAAHENLMYETSKSDQGIPKALCTTGHDGSISLVFFKLLLSSFVKYVLENNPR</sequence>
<organism evidence="1 2">
    <name type="scientific">Brassica carinata</name>
    <name type="common">Ethiopian mustard</name>
    <name type="synonym">Abyssinian cabbage</name>
    <dbReference type="NCBI Taxonomy" id="52824"/>
    <lineage>
        <taxon>Eukaryota</taxon>
        <taxon>Viridiplantae</taxon>
        <taxon>Streptophyta</taxon>
        <taxon>Embryophyta</taxon>
        <taxon>Tracheophyta</taxon>
        <taxon>Spermatophyta</taxon>
        <taxon>Magnoliopsida</taxon>
        <taxon>eudicotyledons</taxon>
        <taxon>Gunneridae</taxon>
        <taxon>Pentapetalae</taxon>
        <taxon>rosids</taxon>
        <taxon>malvids</taxon>
        <taxon>Brassicales</taxon>
        <taxon>Brassicaceae</taxon>
        <taxon>Brassiceae</taxon>
        <taxon>Brassica</taxon>
    </lineage>
</organism>
<gene>
    <name evidence="1" type="ORF">Bca52824_000961</name>
</gene>
<keyword evidence="2" id="KW-1185">Reference proteome</keyword>
<name>A0A8X7WHL8_BRACI</name>
<evidence type="ECO:0000313" key="2">
    <source>
        <dbReference type="Proteomes" id="UP000886595"/>
    </source>
</evidence>
<feature type="non-terminal residue" evidence="1">
    <location>
        <position position="1"/>
    </location>
</feature>
<proteinExistence type="predicted"/>
<reference evidence="1 2" key="1">
    <citation type="submission" date="2020-02" db="EMBL/GenBank/DDBJ databases">
        <authorList>
            <person name="Ma Q."/>
            <person name="Huang Y."/>
            <person name="Song X."/>
            <person name="Pei D."/>
        </authorList>
    </citation>
    <scope>NUCLEOTIDE SEQUENCE [LARGE SCALE GENOMIC DNA]</scope>
    <source>
        <strain evidence="1">Sxm20200214</strain>
        <tissue evidence="1">Leaf</tissue>
    </source>
</reference>
<dbReference type="EMBL" id="JAAMPC010000001">
    <property type="protein sequence ID" value="KAG2329781.1"/>
    <property type="molecule type" value="Genomic_DNA"/>
</dbReference>
<accession>A0A8X7WHL8</accession>